<dbReference type="GO" id="GO:0003677">
    <property type="term" value="F:DNA binding"/>
    <property type="evidence" value="ECO:0007669"/>
    <property type="project" value="UniProtKB-KW"/>
</dbReference>
<dbReference type="Gene3D" id="2.60.120.10">
    <property type="entry name" value="Jelly Rolls"/>
    <property type="match status" value="1"/>
</dbReference>
<dbReference type="PANTHER" id="PTHR24567:SF74">
    <property type="entry name" value="HTH-TYPE TRANSCRIPTIONAL REGULATOR ARCR"/>
    <property type="match status" value="1"/>
</dbReference>
<dbReference type="AlphaFoldDB" id="A0A9D1KTE5"/>
<evidence type="ECO:0000256" key="3">
    <source>
        <dbReference type="ARBA" id="ARBA00023163"/>
    </source>
</evidence>
<keyword evidence="1" id="KW-0805">Transcription regulation</keyword>
<reference evidence="5" key="2">
    <citation type="journal article" date="2021" name="PeerJ">
        <title>Extensive microbial diversity within the chicken gut microbiome revealed by metagenomics and culture.</title>
        <authorList>
            <person name="Gilroy R."/>
            <person name="Ravi A."/>
            <person name="Getino M."/>
            <person name="Pursley I."/>
            <person name="Horton D.L."/>
            <person name="Alikhan N.F."/>
            <person name="Baker D."/>
            <person name="Gharbi K."/>
            <person name="Hall N."/>
            <person name="Watson M."/>
            <person name="Adriaenssens E.M."/>
            <person name="Foster-Nyarko E."/>
            <person name="Jarju S."/>
            <person name="Secka A."/>
            <person name="Antonio M."/>
            <person name="Oren A."/>
            <person name="Chaudhuri R.R."/>
            <person name="La Ragione R."/>
            <person name="Hildebrand F."/>
            <person name="Pallen M.J."/>
        </authorList>
    </citation>
    <scope>NUCLEOTIDE SEQUENCE</scope>
    <source>
        <strain evidence="5">ChiBcec7-5410</strain>
    </source>
</reference>
<dbReference type="PRINTS" id="PR00034">
    <property type="entry name" value="HTHCRP"/>
</dbReference>
<dbReference type="PANTHER" id="PTHR24567">
    <property type="entry name" value="CRP FAMILY TRANSCRIPTIONAL REGULATORY PROTEIN"/>
    <property type="match status" value="1"/>
</dbReference>
<keyword evidence="3" id="KW-0804">Transcription</keyword>
<dbReference type="SMART" id="SM00419">
    <property type="entry name" value="HTH_CRP"/>
    <property type="match status" value="1"/>
</dbReference>
<accession>A0A9D1KTE5</accession>
<evidence type="ECO:0000256" key="1">
    <source>
        <dbReference type="ARBA" id="ARBA00023015"/>
    </source>
</evidence>
<dbReference type="CDD" id="cd00038">
    <property type="entry name" value="CAP_ED"/>
    <property type="match status" value="1"/>
</dbReference>
<dbReference type="PROSITE" id="PS51063">
    <property type="entry name" value="HTH_CRP_2"/>
    <property type="match status" value="1"/>
</dbReference>
<name>A0A9D1KTE5_9FIRM</name>
<dbReference type="CDD" id="cd00092">
    <property type="entry name" value="HTH_CRP"/>
    <property type="match status" value="1"/>
</dbReference>
<dbReference type="GO" id="GO:0005829">
    <property type="term" value="C:cytosol"/>
    <property type="evidence" value="ECO:0007669"/>
    <property type="project" value="TreeGrafter"/>
</dbReference>
<dbReference type="EMBL" id="DVLW01000227">
    <property type="protein sequence ID" value="HIT95157.1"/>
    <property type="molecule type" value="Genomic_DNA"/>
</dbReference>
<dbReference type="InterPro" id="IPR018490">
    <property type="entry name" value="cNMP-bd_dom_sf"/>
</dbReference>
<evidence type="ECO:0000313" key="6">
    <source>
        <dbReference type="Proteomes" id="UP000824160"/>
    </source>
</evidence>
<keyword evidence="2" id="KW-0238">DNA-binding</keyword>
<comment type="caution">
    <text evidence="5">The sequence shown here is derived from an EMBL/GenBank/DDBJ whole genome shotgun (WGS) entry which is preliminary data.</text>
</comment>
<organism evidence="5 6">
    <name type="scientific">Candidatus Faecivivens stercoripullorum</name>
    <dbReference type="NCBI Taxonomy" id="2840805"/>
    <lineage>
        <taxon>Bacteria</taxon>
        <taxon>Bacillati</taxon>
        <taxon>Bacillota</taxon>
        <taxon>Clostridia</taxon>
        <taxon>Eubacteriales</taxon>
        <taxon>Oscillospiraceae</taxon>
        <taxon>Oscillospiraceae incertae sedis</taxon>
        <taxon>Candidatus Faecivivens</taxon>
    </lineage>
</organism>
<dbReference type="SUPFAM" id="SSF46785">
    <property type="entry name" value="Winged helix' DNA-binding domain"/>
    <property type="match status" value="1"/>
</dbReference>
<dbReference type="Gene3D" id="1.10.10.10">
    <property type="entry name" value="Winged helix-like DNA-binding domain superfamily/Winged helix DNA-binding domain"/>
    <property type="match status" value="1"/>
</dbReference>
<dbReference type="InterPro" id="IPR036388">
    <property type="entry name" value="WH-like_DNA-bd_sf"/>
</dbReference>
<dbReference type="SUPFAM" id="SSF51206">
    <property type="entry name" value="cAMP-binding domain-like"/>
    <property type="match status" value="1"/>
</dbReference>
<dbReference type="InterPro" id="IPR000595">
    <property type="entry name" value="cNMP-bd_dom"/>
</dbReference>
<proteinExistence type="predicted"/>
<evidence type="ECO:0000259" key="4">
    <source>
        <dbReference type="PROSITE" id="PS51063"/>
    </source>
</evidence>
<dbReference type="GO" id="GO:0003700">
    <property type="term" value="F:DNA-binding transcription factor activity"/>
    <property type="evidence" value="ECO:0007669"/>
    <property type="project" value="TreeGrafter"/>
</dbReference>
<feature type="domain" description="HTH crp-type" evidence="4">
    <location>
        <begin position="151"/>
        <end position="216"/>
    </location>
</feature>
<dbReference type="InterPro" id="IPR050397">
    <property type="entry name" value="Env_Response_Regulators"/>
</dbReference>
<dbReference type="InterPro" id="IPR012318">
    <property type="entry name" value="HTH_CRP"/>
</dbReference>
<dbReference type="Proteomes" id="UP000824160">
    <property type="component" value="Unassembled WGS sequence"/>
</dbReference>
<dbReference type="Pfam" id="PF13545">
    <property type="entry name" value="HTH_Crp_2"/>
    <property type="match status" value="1"/>
</dbReference>
<sequence>MQPQQCPAFFKQYFNFWDKLTSDQQQRLCAATHPMHYEKGENVHGTGGCTGVLVIQSGCLRGYLLSEEGREITLFRAYPGEVILLSAPCAMRQITLEVMIDAEEETELLVIDGAAYASVTAENIYAENFSLRAAAARLSDAVWVMEQIMFMRFDRRLAAFLLDEMAESGERLKMTHDQIARYMGTAREVVSRMLRYFTSEGIVRQSRGTIELLDRNKLENLAGKNR</sequence>
<gene>
    <name evidence="5" type="ORF">IAC43_08215</name>
</gene>
<reference evidence="5" key="1">
    <citation type="submission" date="2020-10" db="EMBL/GenBank/DDBJ databases">
        <authorList>
            <person name="Gilroy R."/>
        </authorList>
    </citation>
    <scope>NUCLEOTIDE SEQUENCE</scope>
    <source>
        <strain evidence="5">ChiBcec7-5410</strain>
    </source>
</reference>
<protein>
    <submittedName>
        <fullName evidence="5">Crp/Fnr family transcriptional regulator</fullName>
    </submittedName>
</protein>
<evidence type="ECO:0000313" key="5">
    <source>
        <dbReference type="EMBL" id="HIT95157.1"/>
    </source>
</evidence>
<dbReference type="InterPro" id="IPR036390">
    <property type="entry name" value="WH_DNA-bd_sf"/>
</dbReference>
<evidence type="ECO:0000256" key="2">
    <source>
        <dbReference type="ARBA" id="ARBA00023125"/>
    </source>
</evidence>
<dbReference type="InterPro" id="IPR014710">
    <property type="entry name" value="RmlC-like_jellyroll"/>
</dbReference>